<name>A0A4U2Z385_9BACT</name>
<dbReference type="RefSeq" id="WP_137014645.1">
    <property type="nucleotide sequence ID" value="NZ_SZPX01000007.1"/>
</dbReference>
<dbReference type="OrthoDB" id="5348851at2"/>
<keyword evidence="1" id="KW-1133">Transmembrane helix</keyword>
<protein>
    <submittedName>
        <fullName evidence="2">Uncharacterized protein</fullName>
    </submittedName>
</protein>
<proteinExistence type="predicted"/>
<dbReference type="EMBL" id="SZPX01000007">
    <property type="protein sequence ID" value="TKI68636.1"/>
    <property type="molecule type" value="Genomic_DNA"/>
</dbReference>
<dbReference type="Proteomes" id="UP000309561">
    <property type="component" value="Unassembled WGS sequence"/>
</dbReference>
<keyword evidence="1" id="KW-0812">Transmembrane</keyword>
<gene>
    <name evidence="2" type="ORF">FCU45_09430</name>
</gene>
<organism evidence="2 3">
    <name type="scientific">Sulfurimonas crateris</name>
    <dbReference type="NCBI Taxonomy" id="2574727"/>
    <lineage>
        <taxon>Bacteria</taxon>
        <taxon>Pseudomonadati</taxon>
        <taxon>Campylobacterota</taxon>
        <taxon>Epsilonproteobacteria</taxon>
        <taxon>Campylobacterales</taxon>
        <taxon>Sulfurimonadaceae</taxon>
        <taxon>Sulfurimonas</taxon>
    </lineage>
</organism>
<comment type="caution">
    <text evidence="2">The sequence shown here is derived from an EMBL/GenBank/DDBJ whole genome shotgun (WGS) entry which is preliminary data.</text>
</comment>
<dbReference type="AlphaFoldDB" id="A0A4U2Z385"/>
<feature type="transmembrane region" description="Helical" evidence="1">
    <location>
        <begin position="39"/>
        <end position="58"/>
    </location>
</feature>
<accession>A0A4U2Z385</accession>
<evidence type="ECO:0000313" key="3">
    <source>
        <dbReference type="Proteomes" id="UP000309561"/>
    </source>
</evidence>
<keyword evidence="3" id="KW-1185">Reference proteome</keyword>
<feature type="transmembrane region" description="Helical" evidence="1">
    <location>
        <begin position="9"/>
        <end position="27"/>
    </location>
</feature>
<evidence type="ECO:0000256" key="1">
    <source>
        <dbReference type="SAM" id="Phobius"/>
    </source>
</evidence>
<evidence type="ECO:0000313" key="2">
    <source>
        <dbReference type="EMBL" id="TKI68636.1"/>
    </source>
</evidence>
<reference evidence="2 3" key="1">
    <citation type="submission" date="2019-04" db="EMBL/GenBank/DDBJ databases">
        <title>Sulfurimonas crateris sp. nov. a facultative anaerobic sulfur-oxidizing chemolithautotrophic bacterium isolated from a terrestrial mud vulcano.</title>
        <authorList>
            <person name="Ratnikova N.M."/>
            <person name="Slobodkin A.I."/>
            <person name="Merkel A.Y."/>
            <person name="Novikov A."/>
            <person name="Bonch-Osmolovskaya E.A."/>
            <person name="Slobodkina G.B."/>
        </authorList>
    </citation>
    <scope>NUCLEOTIDE SEQUENCE [LARGE SCALE GENOMIC DNA]</scope>
    <source>
        <strain evidence="2 3">SN118</strain>
    </source>
</reference>
<keyword evidence="1" id="KW-0472">Membrane</keyword>
<sequence length="135" mass="15441">MRLFFELEGAYIIIAIFILVVTAIVTTRDFLPKGAFKKGMISVSLLLAIMIGAHYSLTTSRMHNVEAMFNNGDTVVCENKMRRTASRSVLISKEMGWSVEDHLFKNSDYERDFHTSRCIEWTGMHSDLLDENKSK</sequence>